<name>A0A1I2NFF6_9FLAO</name>
<gene>
    <name evidence="1" type="ORF">SAMN04488033_12048</name>
</gene>
<keyword evidence="2" id="KW-1185">Reference proteome</keyword>
<dbReference type="InterPro" id="IPR025255">
    <property type="entry name" value="DUF4202"/>
</dbReference>
<dbReference type="Pfam" id="PF13875">
    <property type="entry name" value="DUF4202"/>
    <property type="match status" value="1"/>
</dbReference>
<dbReference type="RefSeq" id="WP_075326658.1">
    <property type="nucleotide sequence ID" value="NZ_FOOH01000020.1"/>
</dbReference>
<dbReference type="AlphaFoldDB" id="A0A1I2NFF6"/>
<organism evidence="1 2">
    <name type="scientific">Salegentibacter agarivorans</name>
    <dbReference type="NCBI Taxonomy" id="345907"/>
    <lineage>
        <taxon>Bacteria</taxon>
        <taxon>Pseudomonadati</taxon>
        <taxon>Bacteroidota</taxon>
        <taxon>Flavobacteriia</taxon>
        <taxon>Flavobacteriales</taxon>
        <taxon>Flavobacteriaceae</taxon>
        <taxon>Salegentibacter</taxon>
    </lineage>
</organism>
<evidence type="ECO:0008006" key="3">
    <source>
        <dbReference type="Google" id="ProtNLM"/>
    </source>
</evidence>
<evidence type="ECO:0000313" key="1">
    <source>
        <dbReference type="EMBL" id="SFG01589.1"/>
    </source>
</evidence>
<dbReference type="PANTHER" id="PTHR41729:SF1">
    <property type="entry name" value="GLUTAMYL-TRNA SYNTHETASE"/>
    <property type="match status" value="1"/>
</dbReference>
<dbReference type="PANTHER" id="PTHR41729">
    <property type="entry name" value="GLUTAMYL-TRNA SYNTHETASE"/>
    <property type="match status" value="1"/>
</dbReference>
<dbReference type="EMBL" id="FOOH01000020">
    <property type="protein sequence ID" value="SFG01589.1"/>
    <property type="molecule type" value="Genomic_DNA"/>
</dbReference>
<reference evidence="2" key="1">
    <citation type="submission" date="2016-10" db="EMBL/GenBank/DDBJ databases">
        <authorList>
            <person name="Varghese N."/>
            <person name="Submissions S."/>
        </authorList>
    </citation>
    <scope>NUCLEOTIDE SEQUENCE [LARGE SCALE GENOMIC DNA]</scope>
    <source>
        <strain evidence="2">DSM 23515</strain>
    </source>
</reference>
<protein>
    <recommendedName>
        <fullName evidence="3">DUF4202 domain-containing protein</fullName>
    </recommendedName>
</protein>
<evidence type="ECO:0000313" key="2">
    <source>
        <dbReference type="Proteomes" id="UP000199116"/>
    </source>
</evidence>
<proteinExistence type="predicted"/>
<sequence>MSKFQEAIQRIDNKNAQDPNLEIANGKEFPKELLYSQRMTDKLLDFHPQASEELQIAVRAQHICRWTVPRDTYPKNRIGYLKWREGLKKTHAKITDEILEEVGYDKDFRDRVSFLIKKKQIKKDEGSQIMEDVVCLVFLEHYFENFAAKHNDDKIIDIVKKTWAKMSPEGHKAALKLPLSAHSETLIQEALK</sequence>
<dbReference type="Proteomes" id="UP000199116">
    <property type="component" value="Unassembled WGS sequence"/>
</dbReference>
<accession>A0A1I2NFF6</accession>